<dbReference type="GO" id="GO:0005886">
    <property type="term" value="C:plasma membrane"/>
    <property type="evidence" value="ECO:0007669"/>
    <property type="project" value="TreeGrafter"/>
</dbReference>
<dbReference type="GO" id="GO:0005524">
    <property type="term" value="F:ATP binding"/>
    <property type="evidence" value="ECO:0007669"/>
    <property type="project" value="UniProtKB-KW"/>
</dbReference>
<dbReference type="Gene3D" id="3.40.50.300">
    <property type="entry name" value="P-loop containing nucleotide triphosphate hydrolases"/>
    <property type="match status" value="1"/>
</dbReference>
<dbReference type="InterPro" id="IPR003593">
    <property type="entry name" value="AAA+_ATPase"/>
</dbReference>
<name>A0A455SZ27_9CHLR</name>
<evidence type="ECO:0000259" key="4">
    <source>
        <dbReference type="PROSITE" id="PS50893"/>
    </source>
</evidence>
<dbReference type="InterPro" id="IPR003439">
    <property type="entry name" value="ABC_transporter-like_ATP-bd"/>
</dbReference>
<dbReference type="InterPro" id="IPR027417">
    <property type="entry name" value="P-loop_NTPase"/>
</dbReference>
<evidence type="ECO:0000256" key="3">
    <source>
        <dbReference type="ARBA" id="ARBA00022840"/>
    </source>
</evidence>
<dbReference type="CDD" id="cd03219">
    <property type="entry name" value="ABC_Mj1267_LivG_branched"/>
    <property type="match status" value="1"/>
</dbReference>
<dbReference type="PROSITE" id="PS50893">
    <property type="entry name" value="ABC_TRANSPORTER_2"/>
    <property type="match status" value="1"/>
</dbReference>
<dbReference type="Pfam" id="PF00005">
    <property type="entry name" value="ABC_tran"/>
    <property type="match status" value="1"/>
</dbReference>
<protein>
    <submittedName>
        <fullName evidence="5">ABC transporter ATP-binding protein</fullName>
    </submittedName>
</protein>
<dbReference type="InterPro" id="IPR051120">
    <property type="entry name" value="ABC_AA/LPS_Transport"/>
</dbReference>
<evidence type="ECO:0000256" key="2">
    <source>
        <dbReference type="ARBA" id="ARBA00022741"/>
    </source>
</evidence>
<dbReference type="SMART" id="SM00382">
    <property type="entry name" value="AAA"/>
    <property type="match status" value="1"/>
</dbReference>
<gene>
    <name evidence="5" type="ORF">KTA_10550</name>
</gene>
<dbReference type="SUPFAM" id="SSF52540">
    <property type="entry name" value="P-loop containing nucleoside triphosphate hydrolases"/>
    <property type="match status" value="1"/>
</dbReference>
<dbReference type="GO" id="GO:0016887">
    <property type="term" value="F:ATP hydrolysis activity"/>
    <property type="evidence" value="ECO:0007669"/>
    <property type="project" value="InterPro"/>
</dbReference>
<dbReference type="EMBL" id="AP019377">
    <property type="protein sequence ID" value="BBH92856.1"/>
    <property type="molecule type" value="Genomic_DNA"/>
</dbReference>
<keyword evidence="2" id="KW-0547">Nucleotide-binding</keyword>
<dbReference type="InterPro" id="IPR032823">
    <property type="entry name" value="BCA_ABC_TP_C"/>
</dbReference>
<feature type="domain" description="ABC transporter" evidence="4">
    <location>
        <begin position="24"/>
        <end position="272"/>
    </location>
</feature>
<accession>A0A455SZ27</accession>
<dbReference type="AlphaFoldDB" id="A0A455SZ27"/>
<dbReference type="FunFam" id="3.40.50.300:FF:000421">
    <property type="entry name" value="Branched-chain amino acid ABC transporter ATP-binding protein"/>
    <property type="match status" value="1"/>
</dbReference>
<keyword evidence="3 5" id="KW-0067">ATP-binding</keyword>
<evidence type="ECO:0000313" key="5">
    <source>
        <dbReference type="EMBL" id="BBH92856.1"/>
    </source>
</evidence>
<organism evidence="5">
    <name type="scientific">Thermogemmatispora argillosa</name>
    <dbReference type="NCBI Taxonomy" id="2045280"/>
    <lineage>
        <taxon>Bacteria</taxon>
        <taxon>Bacillati</taxon>
        <taxon>Chloroflexota</taxon>
        <taxon>Ktedonobacteria</taxon>
        <taxon>Thermogemmatisporales</taxon>
        <taxon>Thermogemmatisporaceae</taxon>
        <taxon>Thermogemmatispora</taxon>
    </lineage>
</organism>
<proteinExistence type="predicted"/>
<keyword evidence="1" id="KW-0813">Transport</keyword>
<dbReference type="PANTHER" id="PTHR45772">
    <property type="entry name" value="CONSERVED COMPONENT OF ABC TRANSPORTER FOR NATURAL AMINO ACIDS-RELATED"/>
    <property type="match status" value="1"/>
</dbReference>
<sequence>MSEVPHRVNLASDNHQAERSEPLLRVEQLSVRFAGVRALSDVSFEVWPGELFAVIGPNGAGKTSLFNVLSRVYQPERGRVTFAGHDLLRLKPHQVARAGIARTFQNMGQFPTMTVLEYLLLGRHTRMRSGILRAGLFIGPTRREEWENRAYCLHILDLLNLKDVRDRPLGSLPYGLQKRADLARALAMEPRLLLLDEPVAGMSLEEVEEIAEIILEIKEQLGITQILVEHDMALVMGLADRILVLDFGRVIAEGRPAEIQANPAVIKAYLGEESEQLPAPADDLPAVSEN</sequence>
<dbReference type="Pfam" id="PF12399">
    <property type="entry name" value="BCA_ABC_TP_C"/>
    <property type="match status" value="1"/>
</dbReference>
<evidence type="ECO:0000256" key="1">
    <source>
        <dbReference type="ARBA" id="ARBA00022448"/>
    </source>
</evidence>
<reference evidence="5" key="1">
    <citation type="submission" date="2018-12" db="EMBL/GenBank/DDBJ databases">
        <title>Novel natural products biosynthetic potential of the class Ktedonobacteria.</title>
        <authorList>
            <person name="Zheng Y."/>
            <person name="Saitou A."/>
            <person name="Wang C.M."/>
            <person name="Toyoda A."/>
            <person name="Minakuchi Y."/>
            <person name="Sekiguchi Y."/>
            <person name="Ueda K."/>
            <person name="Takano H."/>
            <person name="Sakai Y."/>
            <person name="Yokota A."/>
            <person name="Yabe S."/>
        </authorList>
    </citation>
    <scope>NUCLEOTIDE SEQUENCE</scope>
    <source>
        <strain evidence="5">A3-2</strain>
    </source>
</reference>
<dbReference type="PANTHER" id="PTHR45772:SF1">
    <property type="entry name" value="ABC TRANSPORTER ATP-BINDING PROTEIN"/>
    <property type="match status" value="1"/>
</dbReference>